<dbReference type="Gene3D" id="1.10.150.240">
    <property type="entry name" value="Putative phosphatase, domain 2"/>
    <property type="match status" value="1"/>
</dbReference>
<keyword evidence="2" id="KW-0460">Magnesium</keyword>
<dbReference type="SFLD" id="SFLDG01129">
    <property type="entry name" value="C1.5:_HAD__Beta-PGM__Phosphata"/>
    <property type="match status" value="1"/>
</dbReference>
<dbReference type="EMBL" id="JAFLVT010000014">
    <property type="protein sequence ID" value="MBO0449883.1"/>
    <property type="molecule type" value="Genomic_DNA"/>
</dbReference>
<feature type="binding site" evidence="2">
    <location>
        <position position="10"/>
    </location>
    <ligand>
        <name>Mg(2+)</name>
        <dbReference type="ChEBI" id="CHEBI:18420"/>
    </ligand>
</feature>
<dbReference type="Proteomes" id="UP000664256">
    <property type="component" value="Unassembled WGS sequence"/>
</dbReference>
<evidence type="ECO:0000256" key="1">
    <source>
        <dbReference type="ARBA" id="ARBA00023270"/>
    </source>
</evidence>
<comment type="caution">
    <text evidence="3">The sequence shown here is derived from an EMBL/GenBank/DDBJ whole genome shotgun (WGS) entry which is preliminary data.</text>
</comment>
<dbReference type="Pfam" id="PF00702">
    <property type="entry name" value="Hydrolase"/>
    <property type="match status" value="1"/>
</dbReference>
<comment type="subunit">
    <text evidence="2">Homodimer.</text>
</comment>
<protein>
    <recommendedName>
        <fullName evidence="2">Phosphonoacetaldehyde hydrolase</fullName>
        <shortName evidence="2">Phosphonatase</shortName>
        <ecNumber evidence="2">3.11.1.1</ecNumber>
    </recommendedName>
    <alternativeName>
        <fullName evidence="2">Phosphonoacetaldehyde phosphonohydrolase</fullName>
    </alternativeName>
</protein>
<dbReference type="InterPro" id="IPR006439">
    <property type="entry name" value="HAD-SF_hydro_IA"/>
</dbReference>
<keyword evidence="1 2" id="KW-0704">Schiff base</keyword>
<comment type="similarity">
    <text evidence="2">Belongs to the HAD-like hydrolase superfamily. PhnX family.</text>
</comment>
<accession>A0ABS3HBB1</accession>
<dbReference type="RefSeq" id="WP_206903951.1">
    <property type="nucleotide sequence ID" value="NZ_JAFLVT010000014.1"/>
</dbReference>
<dbReference type="EC" id="3.11.1.1" evidence="2"/>
<dbReference type="SFLD" id="SFLDS00003">
    <property type="entry name" value="Haloacid_Dehalogenase"/>
    <property type="match status" value="1"/>
</dbReference>
<feature type="active site" description="Nucleophile" evidence="2">
    <location>
        <position position="8"/>
    </location>
</feature>
<keyword evidence="2" id="KW-0479">Metal-binding</keyword>
<comment type="function">
    <text evidence="2">Involved in phosphonate degradation.</text>
</comment>
<dbReference type="InterPro" id="IPR023214">
    <property type="entry name" value="HAD_sf"/>
</dbReference>
<keyword evidence="4" id="KW-1185">Reference proteome</keyword>
<comment type="catalytic activity">
    <reaction evidence="2">
        <text>phosphonoacetaldehyde + H2O = acetaldehyde + phosphate + H(+)</text>
        <dbReference type="Rhea" id="RHEA:18905"/>
        <dbReference type="ChEBI" id="CHEBI:15343"/>
        <dbReference type="ChEBI" id="CHEBI:15377"/>
        <dbReference type="ChEBI" id="CHEBI:15378"/>
        <dbReference type="ChEBI" id="CHEBI:43474"/>
        <dbReference type="ChEBI" id="CHEBI:58383"/>
        <dbReference type="EC" id="3.11.1.1"/>
    </reaction>
</comment>
<evidence type="ECO:0000256" key="2">
    <source>
        <dbReference type="HAMAP-Rule" id="MF_01375"/>
    </source>
</evidence>
<feature type="binding site" evidence="2">
    <location>
        <position position="183"/>
    </location>
    <ligand>
        <name>Mg(2+)</name>
        <dbReference type="ChEBI" id="CHEBI:18420"/>
    </ligand>
</feature>
<keyword evidence="2 3" id="KW-0378">Hydrolase</keyword>
<evidence type="ECO:0000313" key="3">
    <source>
        <dbReference type="EMBL" id="MBO0449883.1"/>
    </source>
</evidence>
<dbReference type="SFLD" id="SFLDG01135">
    <property type="entry name" value="C1.5.6:_HAD__Beta-PGM__Phospha"/>
    <property type="match status" value="1"/>
</dbReference>
<feature type="active site" description="Schiff-base intermediate with substrate" evidence="2">
    <location>
        <position position="49"/>
    </location>
</feature>
<dbReference type="InterPro" id="IPR050155">
    <property type="entry name" value="HAD-like_hydrolase_sf"/>
</dbReference>
<gene>
    <name evidence="2" type="primary">phnX</name>
    <name evidence="3" type="ORF">JZO76_10070</name>
</gene>
<dbReference type="PANTHER" id="PTHR43434:SF19">
    <property type="entry name" value="PHOSPHONOACETALDEHYDE HYDROLASE"/>
    <property type="match status" value="1"/>
</dbReference>
<comment type="cofactor">
    <cofactor evidence="2">
        <name>Mg(2+)</name>
        <dbReference type="ChEBI" id="CHEBI:18420"/>
    </cofactor>
    <text evidence="2">Binds 1 Mg(2+) ion per subunit.</text>
</comment>
<dbReference type="SUPFAM" id="SSF56784">
    <property type="entry name" value="HAD-like"/>
    <property type="match status" value="1"/>
</dbReference>
<dbReference type="GO" id="GO:0050194">
    <property type="term" value="F:phosphonoacetaldehyde hydrolase activity"/>
    <property type="evidence" value="ECO:0007669"/>
    <property type="project" value="UniProtKB-EC"/>
</dbReference>
<dbReference type="NCBIfam" id="TIGR01422">
    <property type="entry name" value="phosphonatase"/>
    <property type="match status" value="1"/>
</dbReference>
<evidence type="ECO:0000313" key="4">
    <source>
        <dbReference type="Proteomes" id="UP000664256"/>
    </source>
</evidence>
<organism evidence="3 4">
    <name type="scientific">Candidatus Enterococcus myersii</name>
    <dbReference type="NCBI Taxonomy" id="2815322"/>
    <lineage>
        <taxon>Bacteria</taxon>
        <taxon>Bacillati</taxon>
        <taxon>Bacillota</taxon>
        <taxon>Bacilli</taxon>
        <taxon>Lactobacillales</taxon>
        <taxon>Enterococcaceae</taxon>
        <taxon>Enterococcus</taxon>
    </lineage>
</organism>
<dbReference type="Gene3D" id="3.40.50.1000">
    <property type="entry name" value="HAD superfamily/HAD-like"/>
    <property type="match status" value="1"/>
</dbReference>
<proteinExistence type="inferred from homology"/>
<sequence>MIRGVIFDWAGTTVDDGCLAPVAAFDTAFAKAGIHLTEREIREPMGLLKIDHIKTLLALPHVKVKWQELYERKANQADVKKLYADFEKVLFSSLAQYTTPKEGLLKTVHWLRKNNIKIGSTTGYTKDMMRIVAKGAKQNGYEPDFLVTPDDVNGVGRPAPDMIFRNVKLMGINDLKRVIKVGDTTSDIKEGKNAGVISVGVIEGSSASQLTAAAFSKLSFEEKESLREAVTQKYYEDGADYVIDRLSDLPFLVKALNEELEFAAL</sequence>
<dbReference type="HAMAP" id="MF_01375">
    <property type="entry name" value="PhnX"/>
    <property type="match status" value="1"/>
</dbReference>
<name>A0ABS3HBB1_9ENTE</name>
<dbReference type="InterPro" id="IPR036412">
    <property type="entry name" value="HAD-like_sf"/>
</dbReference>
<dbReference type="InterPro" id="IPR006323">
    <property type="entry name" value="Phosphonoacetald_hydro"/>
</dbReference>
<dbReference type="InterPro" id="IPR023198">
    <property type="entry name" value="PGP-like_dom2"/>
</dbReference>
<feature type="binding site" evidence="2">
    <location>
        <position position="8"/>
    </location>
    <ligand>
        <name>Mg(2+)</name>
        <dbReference type="ChEBI" id="CHEBI:18420"/>
    </ligand>
</feature>
<dbReference type="NCBIfam" id="TIGR01549">
    <property type="entry name" value="HAD-SF-IA-v1"/>
    <property type="match status" value="1"/>
</dbReference>
<dbReference type="PANTHER" id="PTHR43434">
    <property type="entry name" value="PHOSPHOGLYCOLATE PHOSPHATASE"/>
    <property type="match status" value="1"/>
</dbReference>
<reference evidence="3 4" key="1">
    <citation type="submission" date="2021-03" db="EMBL/GenBank/DDBJ databases">
        <title>Enterococcal diversity collection.</title>
        <authorList>
            <person name="Gilmore M.S."/>
            <person name="Schwartzman J."/>
            <person name="Van Tyne D."/>
            <person name="Martin M."/>
            <person name="Earl A.M."/>
            <person name="Manson A.L."/>
            <person name="Straub T."/>
            <person name="Salamzade R."/>
            <person name="Saavedra J."/>
            <person name="Lebreton F."/>
            <person name="Prichula J."/>
            <person name="Schaufler K."/>
            <person name="Gaca A."/>
            <person name="Sgardioli B."/>
            <person name="Wagenaar J."/>
            <person name="Strong T."/>
        </authorList>
    </citation>
    <scope>NUCLEOTIDE SEQUENCE [LARGE SCALE GENOMIC DNA]</scope>
    <source>
        <strain evidence="3 4">MJM12</strain>
    </source>
</reference>